<reference evidence="2" key="1">
    <citation type="journal article" date="2020" name="New Phytol.">
        <title>Comparative genomics reveals dynamic genome evolution in host specialist ectomycorrhizal fungi.</title>
        <authorList>
            <person name="Lofgren L.A."/>
            <person name="Nguyen N.H."/>
            <person name="Vilgalys R."/>
            <person name="Ruytinx J."/>
            <person name="Liao H.L."/>
            <person name="Branco S."/>
            <person name="Kuo A."/>
            <person name="LaButti K."/>
            <person name="Lipzen A."/>
            <person name="Andreopoulos W."/>
            <person name="Pangilinan J."/>
            <person name="Riley R."/>
            <person name="Hundley H."/>
            <person name="Na H."/>
            <person name="Barry K."/>
            <person name="Grigoriev I.V."/>
            <person name="Stajich J.E."/>
            <person name="Kennedy P.G."/>
        </authorList>
    </citation>
    <scope>NUCLEOTIDE SEQUENCE</scope>
    <source>
        <strain evidence="2">FC203</strain>
    </source>
</reference>
<comment type="caution">
    <text evidence="2">The sequence shown here is derived from an EMBL/GenBank/DDBJ whole genome shotgun (WGS) entry which is preliminary data.</text>
</comment>
<gene>
    <name evidence="2" type="ORF">F5891DRAFT_1273081</name>
</gene>
<keyword evidence="3" id="KW-1185">Reference proteome</keyword>
<feature type="region of interest" description="Disordered" evidence="1">
    <location>
        <begin position="81"/>
        <end position="150"/>
    </location>
</feature>
<dbReference type="Proteomes" id="UP001195769">
    <property type="component" value="Unassembled WGS sequence"/>
</dbReference>
<protein>
    <submittedName>
        <fullName evidence="2">Uncharacterized protein</fullName>
    </submittedName>
</protein>
<sequence>MNKNPAQAEAGPSSSLPVSIRRRQAQQAIVRRAAQEAREETRRKREARHLDREKSADDTSSSMILILKFTAFFQSNHNFSQAGPSECQHDNIDDDGLPDPSLPRHSPTPPPDGDFFLQRSPSPGPPPPDEDFVLRRSPSPGPPPAQALPEHQRVAIDVDKLATLAILPKMKDTIEFIRALQNASLDDPCSKLNAAALHRLREPHQASGSR</sequence>
<dbReference type="GeneID" id="64664420"/>
<proteinExistence type="predicted"/>
<accession>A0AAD4ELV4</accession>
<evidence type="ECO:0000256" key="1">
    <source>
        <dbReference type="SAM" id="MobiDB-lite"/>
    </source>
</evidence>
<dbReference type="RefSeq" id="XP_041234052.1">
    <property type="nucleotide sequence ID" value="XM_041370122.1"/>
</dbReference>
<organism evidence="2 3">
    <name type="scientific">Suillus fuscotomentosus</name>
    <dbReference type="NCBI Taxonomy" id="1912939"/>
    <lineage>
        <taxon>Eukaryota</taxon>
        <taxon>Fungi</taxon>
        <taxon>Dikarya</taxon>
        <taxon>Basidiomycota</taxon>
        <taxon>Agaricomycotina</taxon>
        <taxon>Agaricomycetes</taxon>
        <taxon>Agaricomycetidae</taxon>
        <taxon>Boletales</taxon>
        <taxon>Suillineae</taxon>
        <taxon>Suillaceae</taxon>
        <taxon>Suillus</taxon>
    </lineage>
</organism>
<dbReference type="EMBL" id="JABBWK010000001">
    <property type="protein sequence ID" value="KAG1908477.1"/>
    <property type="molecule type" value="Genomic_DNA"/>
</dbReference>
<name>A0AAD4ELV4_9AGAM</name>
<feature type="compositionally biased region" description="Basic and acidic residues" evidence="1">
    <location>
        <begin position="33"/>
        <end position="57"/>
    </location>
</feature>
<feature type="region of interest" description="Disordered" evidence="1">
    <location>
        <begin position="1"/>
        <end position="59"/>
    </location>
</feature>
<dbReference type="AlphaFoldDB" id="A0AAD4ELV4"/>
<evidence type="ECO:0000313" key="2">
    <source>
        <dbReference type="EMBL" id="KAG1908477.1"/>
    </source>
</evidence>
<evidence type="ECO:0000313" key="3">
    <source>
        <dbReference type="Proteomes" id="UP001195769"/>
    </source>
</evidence>